<dbReference type="GO" id="GO:0006508">
    <property type="term" value="P:proteolysis"/>
    <property type="evidence" value="ECO:0007669"/>
    <property type="project" value="UniProtKB-KW"/>
</dbReference>
<keyword evidence="2" id="KW-0645">Protease</keyword>
<keyword evidence="1" id="KW-0732">Signal</keyword>
<feature type="signal peptide" evidence="1">
    <location>
        <begin position="1"/>
        <end position="19"/>
    </location>
</feature>
<dbReference type="AlphaFoldDB" id="A0AAW4GID6"/>
<evidence type="ECO:0000256" key="1">
    <source>
        <dbReference type="SAM" id="SignalP"/>
    </source>
</evidence>
<dbReference type="Proteomes" id="UP000784064">
    <property type="component" value="Unassembled WGS sequence"/>
</dbReference>
<reference evidence="4" key="1">
    <citation type="submission" date="2021-01" db="EMBL/GenBank/DDBJ databases">
        <title>Stenotrophomonas maltophilia.</title>
        <authorList>
            <person name="Yu Y."/>
        </authorList>
    </citation>
    <scope>NUCLEOTIDE SEQUENCE [LARGE SCALE GENOMIC DNA]</scope>
    <source>
        <strain evidence="4">As-6</strain>
    </source>
</reference>
<evidence type="ECO:0000313" key="3">
    <source>
        <dbReference type="EMBL" id="MBM9938176.1"/>
    </source>
</evidence>
<dbReference type="Gene3D" id="2.40.70.10">
    <property type="entry name" value="Acid Proteases"/>
    <property type="match status" value="2"/>
</dbReference>
<name>A0AAW4GID6_9GAMM</name>
<gene>
    <name evidence="2" type="ORF">JJW18_09450</name>
    <name evidence="3" type="ORF">JJW19_08480</name>
</gene>
<organism evidence="2 5">
    <name type="scientific">Stenotrophomonas lactitubi</name>
    <dbReference type="NCBI Taxonomy" id="2045214"/>
    <lineage>
        <taxon>Bacteria</taxon>
        <taxon>Pseudomonadati</taxon>
        <taxon>Pseudomonadota</taxon>
        <taxon>Gammaproteobacteria</taxon>
        <taxon>Lysobacterales</taxon>
        <taxon>Lysobacteraceae</taxon>
        <taxon>Stenotrophomonas</taxon>
    </lineage>
</organism>
<comment type="caution">
    <text evidence="2">The sequence shown here is derived from an EMBL/GenBank/DDBJ whole genome shotgun (WGS) entry which is preliminary data.</text>
</comment>
<accession>A0AAW4GID6</accession>
<dbReference type="SUPFAM" id="SSF50630">
    <property type="entry name" value="Acid proteases"/>
    <property type="match status" value="1"/>
</dbReference>
<dbReference type="EMBL" id="JAFFTB010000014">
    <property type="protein sequence ID" value="MBM9938176.1"/>
    <property type="molecule type" value="Genomic_DNA"/>
</dbReference>
<dbReference type="RefSeq" id="WP_205405573.1">
    <property type="nucleotide sequence ID" value="NZ_JAFFTA010000016.1"/>
</dbReference>
<protein>
    <submittedName>
        <fullName evidence="2">Aspartyl protease family protein</fullName>
    </submittedName>
</protein>
<dbReference type="InterPro" id="IPR021109">
    <property type="entry name" value="Peptidase_aspartic_dom_sf"/>
</dbReference>
<dbReference type="Pfam" id="PF13650">
    <property type="entry name" value="Asp_protease_2"/>
    <property type="match status" value="2"/>
</dbReference>
<sequence>MRIRTLLALACMTTPPLMAAPAAPQTHVLPMWMQGGHPAVAMQLGDSVEPLHFVIDSAAGATIVDEATARRRGLEDAASVETRVEGATDRSTVLRRTRNASWHLGTFAFDAAMLQTDLSRLAGRTGRRIDGILGNDVTSRFDTTYDIAAQQVLLQPAGSLVHDDACLRNALPVRDASMQRFGFVQMQVPGTDVEVIAVVDTGAAQTVLNAAAAAALGFRTDGSDARVTVRAKGTQGLGERVVETWLAPLPGLRMGSWEHPTQEVRISELPVFASLGLKERPALILGADAMTDTRVQIGSGAEWICLRRSEKPQLQDTPAAAR</sequence>
<evidence type="ECO:0000313" key="2">
    <source>
        <dbReference type="EMBL" id="MBM9913696.1"/>
    </source>
</evidence>
<keyword evidence="4" id="KW-1185">Reference proteome</keyword>
<dbReference type="EMBL" id="JAFFTA010000016">
    <property type="protein sequence ID" value="MBM9913696.1"/>
    <property type="molecule type" value="Genomic_DNA"/>
</dbReference>
<dbReference type="GO" id="GO:0008233">
    <property type="term" value="F:peptidase activity"/>
    <property type="evidence" value="ECO:0007669"/>
    <property type="project" value="UniProtKB-KW"/>
</dbReference>
<evidence type="ECO:0000313" key="4">
    <source>
        <dbReference type="Proteomes" id="UP000749453"/>
    </source>
</evidence>
<feature type="chain" id="PRO_5043442188" evidence="1">
    <location>
        <begin position="20"/>
        <end position="322"/>
    </location>
</feature>
<proteinExistence type="predicted"/>
<keyword evidence="2" id="KW-0378">Hydrolase</keyword>
<dbReference type="Proteomes" id="UP000749453">
    <property type="component" value="Unassembled WGS sequence"/>
</dbReference>
<evidence type="ECO:0000313" key="5">
    <source>
        <dbReference type="Proteomes" id="UP000784064"/>
    </source>
</evidence>
<reference evidence="2" key="2">
    <citation type="submission" date="2021-01" db="EMBL/GenBank/DDBJ databases">
        <authorList>
            <person name="Yu Y."/>
        </authorList>
    </citation>
    <scope>NUCLEOTIDE SEQUENCE</scope>
    <source>
        <strain evidence="2">As-5</strain>
        <strain evidence="3">As-6</strain>
    </source>
</reference>